<sequence>MNSIEIKRHKKKNIIDDLEGISLQDLALAKAFNMDVDDCKQLSLFQQRRKLQNYAFSLEEKNEKISKEEANELNDIMYRLTMALEYNYGVDFSADYIIDFDRYVEGNEDMPKTY</sequence>
<name>A0A140GRE8_CLOPF</name>
<accession>A0A140GRE8</accession>
<dbReference type="EMBL" id="CP013615">
    <property type="protein sequence ID" value="AMN31107.1"/>
    <property type="molecule type" value="Genomic_DNA"/>
</dbReference>
<evidence type="ECO:0000313" key="2">
    <source>
        <dbReference type="Proteomes" id="UP000070260"/>
    </source>
</evidence>
<geneLocation type="plasmid" evidence="1 2">
    <name>pJFP838A</name>
</geneLocation>
<keyword evidence="1" id="KW-0614">Plasmid</keyword>
<protein>
    <submittedName>
        <fullName evidence="1">Uncharacterized protein</fullName>
    </submittedName>
</protein>
<dbReference type="RefSeq" id="WP_061429705.1">
    <property type="nucleotide sequence ID" value="NZ_CP013615.1"/>
</dbReference>
<dbReference type="Proteomes" id="UP000070260">
    <property type="component" value="Plasmid pJFP838A"/>
</dbReference>
<dbReference type="AlphaFoldDB" id="A0A140GRE8"/>
<proteinExistence type="predicted"/>
<organism evidence="1 2">
    <name type="scientific">Clostridium perfringens</name>
    <dbReference type="NCBI Taxonomy" id="1502"/>
    <lineage>
        <taxon>Bacteria</taxon>
        <taxon>Bacillati</taxon>
        <taxon>Bacillota</taxon>
        <taxon>Clostridia</taxon>
        <taxon>Eubacteriales</taxon>
        <taxon>Clostridiaceae</taxon>
        <taxon>Clostridium</taxon>
    </lineage>
</organism>
<evidence type="ECO:0000313" key="1">
    <source>
        <dbReference type="EMBL" id="AMN31107.1"/>
    </source>
</evidence>
<gene>
    <name evidence="1" type="ORF">JFP838_pA0191</name>
</gene>
<dbReference type="PATRIC" id="fig|1502.177.peg.3399"/>
<reference evidence="1 2" key="1">
    <citation type="journal article" date="2016" name="PLoS ONE">
        <title>Plasmid Characterization and Chromosome Analysis of Two netF+ Clostridium perfringens Isolates Associated with Foal and Canine Necrotizing Enteritis.</title>
        <authorList>
            <person name="Mehdizadeh Gohari I."/>
            <person name="Kropinski A.M."/>
            <person name="Weese S.J."/>
            <person name="Parreira V.R."/>
            <person name="Whitehead A.E."/>
            <person name="Boerlin P."/>
            <person name="Prescott J.F."/>
        </authorList>
    </citation>
    <scope>NUCLEOTIDE SEQUENCE [LARGE SCALE GENOMIC DNA]</scope>
    <source>
        <strain evidence="1 2">JP838</strain>
        <plasmid evidence="2">Plasmid pJFP838A</plasmid>
    </source>
</reference>